<sequence>MLRPALNHNVNGTLEALPCVGEDFRVWRLRLGCFMTMFSVVRFGARHALFPAQAD</sequence>
<dbReference type="EMBL" id="LR536450">
    <property type="protein sequence ID" value="VFU08481.1"/>
    <property type="molecule type" value="Genomic_DNA"/>
</dbReference>
<dbReference type="Proteomes" id="UP000294360">
    <property type="component" value="Chromosome"/>
</dbReference>
<organism evidence="1 2">
    <name type="scientific">Methylocella tundrae</name>
    <dbReference type="NCBI Taxonomy" id="227605"/>
    <lineage>
        <taxon>Bacteria</taxon>
        <taxon>Pseudomonadati</taxon>
        <taxon>Pseudomonadota</taxon>
        <taxon>Alphaproteobacteria</taxon>
        <taxon>Hyphomicrobiales</taxon>
        <taxon>Beijerinckiaceae</taxon>
        <taxon>Methylocella</taxon>
    </lineage>
</organism>
<protein>
    <submittedName>
        <fullName evidence="1">Uncharacterized protein</fullName>
    </submittedName>
</protein>
<accession>A0A4U8Z0N1</accession>
<evidence type="ECO:0000313" key="2">
    <source>
        <dbReference type="Proteomes" id="UP000294360"/>
    </source>
</evidence>
<proteinExistence type="predicted"/>
<reference evidence="1 2" key="1">
    <citation type="submission" date="2019-03" db="EMBL/GenBank/DDBJ databases">
        <authorList>
            <person name="Kox A.R. M."/>
        </authorList>
    </citation>
    <scope>NUCLEOTIDE SEQUENCE [LARGE SCALE GENOMIC DNA]</scope>
    <source>
        <strain evidence="1">MTUNDRAET4 annotated genome</strain>
    </source>
</reference>
<gene>
    <name evidence="1" type="ORF">MTUNDRAET4_1588</name>
</gene>
<dbReference type="KEGG" id="mtun:MTUNDRAET4_1588"/>
<name>A0A4U8Z0N1_METTU</name>
<evidence type="ECO:0000313" key="1">
    <source>
        <dbReference type="EMBL" id="VFU08481.1"/>
    </source>
</evidence>
<dbReference type="AlphaFoldDB" id="A0A4U8Z0N1"/>